<organism evidence="2 3">
    <name type="scientific">Botryotinia fuckeliana (strain T4)</name>
    <name type="common">Noble rot fungus</name>
    <name type="synonym">Botrytis cinerea</name>
    <dbReference type="NCBI Taxonomy" id="999810"/>
    <lineage>
        <taxon>Eukaryota</taxon>
        <taxon>Fungi</taxon>
        <taxon>Dikarya</taxon>
        <taxon>Ascomycota</taxon>
        <taxon>Pezizomycotina</taxon>
        <taxon>Leotiomycetes</taxon>
        <taxon>Helotiales</taxon>
        <taxon>Sclerotiniaceae</taxon>
        <taxon>Botrytis</taxon>
    </lineage>
</organism>
<dbReference type="HOGENOM" id="CLU_2209633_0_0_1"/>
<dbReference type="InParanoid" id="G2YFG1"/>
<keyword evidence="1" id="KW-0732">Signal</keyword>
<proteinExistence type="predicted"/>
<feature type="chain" id="PRO_5003440705" evidence="1">
    <location>
        <begin position="22"/>
        <end position="109"/>
    </location>
</feature>
<evidence type="ECO:0000313" key="3">
    <source>
        <dbReference type="Proteomes" id="UP000008177"/>
    </source>
</evidence>
<dbReference type="OrthoDB" id="10328776at2759"/>
<reference evidence="3" key="1">
    <citation type="journal article" date="2011" name="PLoS Genet.">
        <title>Genomic analysis of the necrotrophic fungal pathogens Sclerotinia sclerotiorum and Botrytis cinerea.</title>
        <authorList>
            <person name="Amselem J."/>
            <person name="Cuomo C.A."/>
            <person name="van Kan J.A."/>
            <person name="Viaud M."/>
            <person name="Benito E.P."/>
            <person name="Couloux A."/>
            <person name="Coutinho P.M."/>
            <person name="de Vries R.P."/>
            <person name="Dyer P.S."/>
            <person name="Fillinger S."/>
            <person name="Fournier E."/>
            <person name="Gout L."/>
            <person name="Hahn M."/>
            <person name="Kohn L."/>
            <person name="Lapalu N."/>
            <person name="Plummer K.M."/>
            <person name="Pradier J.M."/>
            <person name="Quevillon E."/>
            <person name="Sharon A."/>
            <person name="Simon A."/>
            <person name="ten Have A."/>
            <person name="Tudzynski B."/>
            <person name="Tudzynski P."/>
            <person name="Wincker P."/>
            <person name="Andrew M."/>
            <person name="Anthouard V."/>
            <person name="Beever R.E."/>
            <person name="Beffa R."/>
            <person name="Benoit I."/>
            <person name="Bouzid O."/>
            <person name="Brault B."/>
            <person name="Chen Z."/>
            <person name="Choquer M."/>
            <person name="Collemare J."/>
            <person name="Cotton P."/>
            <person name="Danchin E.G."/>
            <person name="Da Silva C."/>
            <person name="Gautier A."/>
            <person name="Giraud C."/>
            <person name="Giraud T."/>
            <person name="Gonzalez C."/>
            <person name="Grossetete S."/>
            <person name="Guldener U."/>
            <person name="Henrissat B."/>
            <person name="Howlett B.J."/>
            <person name="Kodira C."/>
            <person name="Kretschmer M."/>
            <person name="Lappartient A."/>
            <person name="Leroch M."/>
            <person name="Levis C."/>
            <person name="Mauceli E."/>
            <person name="Neuveglise C."/>
            <person name="Oeser B."/>
            <person name="Pearson M."/>
            <person name="Poulain J."/>
            <person name="Poussereau N."/>
            <person name="Quesneville H."/>
            <person name="Rascle C."/>
            <person name="Schumacher J."/>
            <person name="Segurens B."/>
            <person name="Sexton A."/>
            <person name="Silva E."/>
            <person name="Sirven C."/>
            <person name="Soanes D.M."/>
            <person name="Talbot N.J."/>
            <person name="Templeton M."/>
            <person name="Yandava C."/>
            <person name="Yarden O."/>
            <person name="Zeng Q."/>
            <person name="Rollins J.A."/>
            <person name="Lebrun M.H."/>
            <person name="Dickman M."/>
        </authorList>
    </citation>
    <scope>NUCLEOTIDE SEQUENCE [LARGE SCALE GENOMIC DNA]</scope>
    <source>
        <strain evidence="3">T4</strain>
    </source>
</reference>
<evidence type="ECO:0000256" key="1">
    <source>
        <dbReference type="SAM" id="SignalP"/>
    </source>
</evidence>
<gene>
    <name evidence="2" type="ORF">BofuT4_P089080.1</name>
</gene>
<feature type="signal peptide" evidence="1">
    <location>
        <begin position="1"/>
        <end position="21"/>
    </location>
</feature>
<dbReference type="EMBL" id="FQ790326">
    <property type="protein sequence ID" value="CCD50509.1"/>
    <property type="molecule type" value="Genomic_DNA"/>
</dbReference>
<sequence>MHFLSTLTLVSAATTFVAVMASPVSVDVEKRDDHLCNTVRPYWVPYCCPPTSQISQKNYAIFECTELTGSTTITTVDEQKETCKKQNQSALCCKRDKQSFGRPDCLPVV</sequence>
<dbReference type="AlphaFoldDB" id="G2YFG1"/>
<dbReference type="Proteomes" id="UP000008177">
    <property type="component" value="Unplaced contigs"/>
</dbReference>
<name>G2YFG1_BOTF4</name>
<accession>G2YFG1</accession>
<protein>
    <submittedName>
        <fullName evidence="2">Uncharacterized protein</fullName>
    </submittedName>
</protein>
<evidence type="ECO:0000313" key="2">
    <source>
        <dbReference type="EMBL" id="CCD50509.1"/>
    </source>
</evidence>